<sequence length="73" mass="7667">MDAESPAGKSRLEKEEGRRESGSARGGGLEDGAPSQPHTEAAMRGNSEYVGCRTIESGLDASNSHVHNGDLKK</sequence>
<organism evidence="1 2">
    <name type="scientific">Sphaerodactylus townsendi</name>
    <dbReference type="NCBI Taxonomy" id="933632"/>
    <lineage>
        <taxon>Eukaryota</taxon>
        <taxon>Metazoa</taxon>
        <taxon>Chordata</taxon>
        <taxon>Craniata</taxon>
        <taxon>Vertebrata</taxon>
        <taxon>Euteleostomi</taxon>
        <taxon>Lepidosauria</taxon>
        <taxon>Squamata</taxon>
        <taxon>Bifurcata</taxon>
        <taxon>Gekkota</taxon>
        <taxon>Sphaerodactylidae</taxon>
        <taxon>Sphaerodactylus</taxon>
    </lineage>
</organism>
<gene>
    <name evidence="1" type="ORF">K3G42_032653</name>
</gene>
<keyword evidence="2" id="KW-1185">Reference proteome</keyword>
<reference evidence="1" key="1">
    <citation type="submission" date="2021-08" db="EMBL/GenBank/DDBJ databases">
        <title>The first chromosome-level gecko genome reveals the dynamic sex chromosomes of Neotropical dwarf geckos (Sphaerodactylidae: Sphaerodactylus).</title>
        <authorList>
            <person name="Pinto B.J."/>
            <person name="Keating S.E."/>
            <person name="Gamble T."/>
        </authorList>
    </citation>
    <scope>NUCLEOTIDE SEQUENCE</scope>
    <source>
        <strain evidence="1">TG3544</strain>
    </source>
</reference>
<accession>A0ACB8G628</accession>
<evidence type="ECO:0000313" key="1">
    <source>
        <dbReference type="EMBL" id="KAH8014960.1"/>
    </source>
</evidence>
<dbReference type="Proteomes" id="UP000827872">
    <property type="component" value="Linkage Group LG02"/>
</dbReference>
<name>A0ACB8G628_9SAUR</name>
<comment type="caution">
    <text evidence="1">The sequence shown here is derived from an EMBL/GenBank/DDBJ whole genome shotgun (WGS) entry which is preliminary data.</text>
</comment>
<proteinExistence type="predicted"/>
<protein>
    <submittedName>
        <fullName evidence="1">Uncharacterized protein</fullName>
    </submittedName>
</protein>
<evidence type="ECO:0000313" key="2">
    <source>
        <dbReference type="Proteomes" id="UP000827872"/>
    </source>
</evidence>
<dbReference type="EMBL" id="CM037615">
    <property type="protein sequence ID" value="KAH8014960.1"/>
    <property type="molecule type" value="Genomic_DNA"/>
</dbReference>